<protein>
    <submittedName>
        <fullName evidence="2">Uncharacterized protein</fullName>
    </submittedName>
</protein>
<proteinExistence type="predicted"/>
<feature type="region of interest" description="Disordered" evidence="1">
    <location>
        <begin position="1"/>
        <end position="31"/>
    </location>
</feature>
<evidence type="ECO:0000256" key="1">
    <source>
        <dbReference type="SAM" id="MobiDB-lite"/>
    </source>
</evidence>
<organism evidence="2 3">
    <name type="scientific">Homarus americanus</name>
    <name type="common">American lobster</name>
    <dbReference type="NCBI Taxonomy" id="6706"/>
    <lineage>
        <taxon>Eukaryota</taxon>
        <taxon>Metazoa</taxon>
        <taxon>Ecdysozoa</taxon>
        <taxon>Arthropoda</taxon>
        <taxon>Crustacea</taxon>
        <taxon>Multicrustacea</taxon>
        <taxon>Malacostraca</taxon>
        <taxon>Eumalacostraca</taxon>
        <taxon>Eucarida</taxon>
        <taxon>Decapoda</taxon>
        <taxon>Pleocyemata</taxon>
        <taxon>Astacidea</taxon>
        <taxon>Nephropoidea</taxon>
        <taxon>Nephropidae</taxon>
        <taxon>Homarus</taxon>
    </lineage>
</organism>
<feature type="compositionally biased region" description="Polar residues" evidence="1">
    <location>
        <begin position="18"/>
        <end position="27"/>
    </location>
</feature>
<keyword evidence="3" id="KW-1185">Reference proteome</keyword>
<name>A0A8J5JTM5_HOMAM</name>
<accession>A0A8J5JTM5</accession>
<evidence type="ECO:0000313" key="3">
    <source>
        <dbReference type="Proteomes" id="UP000747542"/>
    </source>
</evidence>
<reference evidence="2" key="1">
    <citation type="journal article" date="2021" name="Sci. Adv.">
        <title>The American lobster genome reveals insights on longevity, neural, and immune adaptations.</title>
        <authorList>
            <person name="Polinski J.M."/>
            <person name="Zimin A.V."/>
            <person name="Clark K.F."/>
            <person name="Kohn A.B."/>
            <person name="Sadowski N."/>
            <person name="Timp W."/>
            <person name="Ptitsyn A."/>
            <person name="Khanna P."/>
            <person name="Romanova D.Y."/>
            <person name="Williams P."/>
            <person name="Greenwood S.J."/>
            <person name="Moroz L.L."/>
            <person name="Walt D.R."/>
            <person name="Bodnar A.G."/>
        </authorList>
    </citation>
    <scope>NUCLEOTIDE SEQUENCE</scope>
    <source>
        <strain evidence="2">GMGI-L3</strain>
    </source>
</reference>
<dbReference type="EMBL" id="JAHLQT010028947">
    <property type="protein sequence ID" value="KAG7161590.1"/>
    <property type="molecule type" value="Genomic_DNA"/>
</dbReference>
<comment type="caution">
    <text evidence="2">The sequence shown here is derived from an EMBL/GenBank/DDBJ whole genome shotgun (WGS) entry which is preliminary data.</text>
</comment>
<dbReference type="AlphaFoldDB" id="A0A8J5JTM5"/>
<evidence type="ECO:0000313" key="2">
    <source>
        <dbReference type="EMBL" id="KAG7161590.1"/>
    </source>
</evidence>
<dbReference type="Proteomes" id="UP000747542">
    <property type="component" value="Unassembled WGS sequence"/>
</dbReference>
<gene>
    <name evidence="2" type="ORF">Hamer_G014151</name>
</gene>
<sequence>MFPSDSPRGKSLRKNRKILNSGSSQREYNGYPAANCQTVNDDLTNTADNRLALWPESIEVDSTYTNTQFNFGSVSSSAPAETSETGPGDYGEHFTCADQPAVQFDQHFHHNQSLPSQIKRLKWHEMPPQDDPILEQKRKRAVKGKMNREKMRGLERGLQDTINVRTGEVSRLIVERNSLQQVNSQLEFELQSLQECDTFIN</sequence>